<evidence type="ECO:0000313" key="8">
    <source>
        <dbReference type="Proteomes" id="UP001157910"/>
    </source>
</evidence>
<organism evidence="7 8">
    <name type="scientific">Novosphingobium panipatense</name>
    <dbReference type="NCBI Taxonomy" id="428991"/>
    <lineage>
        <taxon>Bacteria</taxon>
        <taxon>Pseudomonadati</taxon>
        <taxon>Pseudomonadota</taxon>
        <taxon>Alphaproteobacteria</taxon>
        <taxon>Sphingomonadales</taxon>
        <taxon>Sphingomonadaceae</taxon>
        <taxon>Novosphingobium</taxon>
    </lineage>
</organism>
<evidence type="ECO:0000256" key="3">
    <source>
        <dbReference type="ARBA" id="ARBA00023157"/>
    </source>
</evidence>
<protein>
    <submittedName>
        <fullName evidence="7">Protein-disulfide isomerase</fullName>
    </submittedName>
</protein>
<dbReference type="PANTHER" id="PTHR13887">
    <property type="entry name" value="GLUTATHIONE S-TRANSFERASE KAPPA"/>
    <property type="match status" value="1"/>
</dbReference>
<keyword evidence="7" id="KW-0413">Isomerase</keyword>
<evidence type="ECO:0000256" key="2">
    <source>
        <dbReference type="ARBA" id="ARBA00023002"/>
    </source>
</evidence>
<dbReference type="GO" id="GO:0016853">
    <property type="term" value="F:isomerase activity"/>
    <property type="evidence" value="ECO:0007669"/>
    <property type="project" value="UniProtKB-KW"/>
</dbReference>
<evidence type="ECO:0000256" key="5">
    <source>
        <dbReference type="SAM" id="SignalP"/>
    </source>
</evidence>
<evidence type="ECO:0000256" key="1">
    <source>
        <dbReference type="ARBA" id="ARBA00022729"/>
    </source>
</evidence>
<dbReference type="InterPro" id="IPR036249">
    <property type="entry name" value="Thioredoxin-like_sf"/>
</dbReference>
<proteinExistence type="predicted"/>
<reference evidence="7 8" key="1">
    <citation type="submission" date="2017-05" db="EMBL/GenBank/DDBJ databases">
        <authorList>
            <person name="Varghese N."/>
            <person name="Submissions S."/>
        </authorList>
    </citation>
    <scope>NUCLEOTIDE SEQUENCE [LARGE SCALE GENOMIC DNA]</scope>
    <source>
        <strain evidence="7 8">SM16</strain>
    </source>
</reference>
<dbReference type="InterPro" id="IPR001853">
    <property type="entry name" value="DSBA-like_thioredoxin_dom"/>
</dbReference>
<keyword evidence="4" id="KW-0676">Redox-active center</keyword>
<keyword evidence="8" id="KW-1185">Reference proteome</keyword>
<dbReference type="Gene3D" id="3.40.30.10">
    <property type="entry name" value="Glutaredoxin"/>
    <property type="match status" value="1"/>
</dbReference>
<keyword evidence="1 5" id="KW-0732">Signal</keyword>
<gene>
    <name evidence="7" type="ORF">SAMN06296065_11576</name>
</gene>
<dbReference type="PROSITE" id="PS51352">
    <property type="entry name" value="THIOREDOXIN_2"/>
    <property type="match status" value="1"/>
</dbReference>
<feature type="signal peptide" evidence="5">
    <location>
        <begin position="1"/>
        <end position="24"/>
    </location>
</feature>
<dbReference type="SUPFAM" id="SSF52833">
    <property type="entry name" value="Thioredoxin-like"/>
    <property type="match status" value="1"/>
</dbReference>
<feature type="domain" description="Thioredoxin" evidence="6">
    <location>
        <begin position="29"/>
        <end position="220"/>
    </location>
</feature>
<dbReference type="InterPro" id="IPR011767">
    <property type="entry name" value="GLR_AS"/>
</dbReference>
<keyword evidence="2" id="KW-0560">Oxidoreductase</keyword>
<dbReference type="CDD" id="cd03023">
    <property type="entry name" value="DsbA_Com1_like"/>
    <property type="match status" value="1"/>
</dbReference>
<sequence length="233" mass="24918">MKKLPLIGAMSAIALVAGVAVLRAGDDGAHAQSATGSVDAQASAEGERIRHEIQNDPVAPTVAPQGYDVTIVVFSDYQCPYCRKVHPALEALLREDKKVKLVYRDWPIFGAPSTEAARAAIASQYQGKHAAFNDALMQSQGKLSSESIRAAADRAGVDWARLQRDLTQHRTEIDQALGRTSRYAAMMGLSGTPGLLIGNYLIPGSIDLANLREAVTLARSQGQQMQEPRPAAG</sequence>
<feature type="chain" id="PRO_5046642321" evidence="5">
    <location>
        <begin position="25"/>
        <end position="233"/>
    </location>
</feature>
<keyword evidence="3" id="KW-1015">Disulfide bond</keyword>
<accession>A0ABY1QXY2</accession>
<dbReference type="Pfam" id="PF01323">
    <property type="entry name" value="DSBA"/>
    <property type="match status" value="1"/>
</dbReference>
<dbReference type="InterPro" id="IPR013766">
    <property type="entry name" value="Thioredoxin_domain"/>
</dbReference>
<evidence type="ECO:0000259" key="6">
    <source>
        <dbReference type="PROSITE" id="PS51352"/>
    </source>
</evidence>
<comment type="caution">
    <text evidence="7">The sequence shown here is derived from an EMBL/GenBank/DDBJ whole genome shotgun (WGS) entry which is preliminary data.</text>
</comment>
<dbReference type="Proteomes" id="UP001157910">
    <property type="component" value="Unassembled WGS sequence"/>
</dbReference>
<dbReference type="EMBL" id="FXUI01000015">
    <property type="protein sequence ID" value="SMP80885.1"/>
    <property type="molecule type" value="Genomic_DNA"/>
</dbReference>
<dbReference type="RefSeq" id="WP_257542351.1">
    <property type="nucleotide sequence ID" value="NZ_FXUI01000015.1"/>
</dbReference>
<evidence type="ECO:0000256" key="4">
    <source>
        <dbReference type="ARBA" id="ARBA00023284"/>
    </source>
</evidence>
<evidence type="ECO:0000313" key="7">
    <source>
        <dbReference type="EMBL" id="SMP80885.1"/>
    </source>
</evidence>
<name>A0ABY1QXY2_9SPHN</name>
<dbReference type="PROSITE" id="PS00195">
    <property type="entry name" value="GLUTAREDOXIN_1"/>
    <property type="match status" value="1"/>
</dbReference>
<dbReference type="PANTHER" id="PTHR13887:SF14">
    <property type="entry name" value="DISULFIDE BOND FORMATION PROTEIN D"/>
    <property type="match status" value="1"/>
</dbReference>